<keyword evidence="3" id="KW-1185">Reference proteome</keyword>
<protein>
    <submittedName>
        <fullName evidence="1 2">Uncharacterized protein</fullName>
    </submittedName>
</protein>
<dbReference type="EnsemblFungi" id="EJT73779">
    <property type="protein sequence ID" value="EJT73779"/>
    <property type="gene ID" value="GGTG_07635"/>
</dbReference>
<dbReference type="OrthoDB" id="5383526at2759"/>
<dbReference type="Proteomes" id="UP000006039">
    <property type="component" value="Unassembled WGS sequence"/>
</dbReference>
<evidence type="ECO:0000313" key="1">
    <source>
        <dbReference type="EMBL" id="EJT73779.1"/>
    </source>
</evidence>
<reference evidence="1" key="3">
    <citation type="submission" date="2010-09" db="EMBL/GenBank/DDBJ databases">
        <title>Annotation of Gaeumannomyces graminis var. tritici R3-111a-1.</title>
        <authorList>
            <consortium name="The Broad Institute Genome Sequencing Platform"/>
            <person name="Ma L.-J."/>
            <person name="Dead R."/>
            <person name="Young S.K."/>
            <person name="Zeng Q."/>
            <person name="Gargeya S."/>
            <person name="Fitzgerald M."/>
            <person name="Haas B."/>
            <person name="Abouelleil A."/>
            <person name="Alvarado L."/>
            <person name="Arachchi H.M."/>
            <person name="Berlin A."/>
            <person name="Brown A."/>
            <person name="Chapman S.B."/>
            <person name="Chen Z."/>
            <person name="Dunbar C."/>
            <person name="Freedman E."/>
            <person name="Gearin G."/>
            <person name="Gellesch M."/>
            <person name="Goldberg J."/>
            <person name="Griggs A."/>
            <person name="Gujja S."/>
            <person name="Heiman D."/>
            <person name="Howarth C."/>
            <person name="Larson L."/>
            <person name="Lui A."/>
            <person name="MacDonald P.J.P."/>
            <person name="Mehta T."/>
            <person name="Montmayeur A."/>
            <person name="Murphy C."/>
            <person name="Neiman D."/>
            <person name="Pearson M."/>
            <person name="Priest M."/>
            <person name="Roberts A."/>
            <person name="Saif S."/>
            <person name="Shea T."/>
            <person name="Shenoy N."/>
            <person name="Sisk P."/>
            <person name="Stolte C."/>
            <person name="Sykes S."/>
            <person name="Yandava C."/>
            <person name="Wortman J."/>
            <person name="Nusbaum C."/>
            <person name="Birren B."/>
        </authorList>
    </citation>
    <scope>NUCLEOTIDE SEQUENCE</scope>
    <source>
        <strain evidence="1">R3-111a-1</strain>
    </source>
</reference>
<evidence type="ECO:0000313" key="2">
    <source>
        <dbReference type="EnsemblFungi" id="EJT73779"/>
    </source>
</evidence>
<proteinExistence type="predicted"/>
<evidence type="ECO:0000313" key="3">
    <source>
        <dbReference type="Proteomes" id="UP000006039"/>
    </source>
</evidence>
<reference evidence="2" key="4">
    <citation type="journal article" date="2015" name="G3 (Bethesda)">
        <title>Genome sequences of three phytopathogenic species of the Magnaporthaceae family of fungi.</title>
        <authorList>
            <person name="Okagaki L.H."/>
            <person name="Nunes C.C."/>
            <person name="Sailsbery J."/>
            <person name="Clay B."/>
            <person name="Brown D."/>
            <person name="John T."/>
            <person name="Oh Y."/>
            <person name="Young N."/>
            <person name="Fitzgerald M."/>
            <person name="Haas B.J."/>
            <person name="Zeng Q."/>
            <person name="Young S."/>
            <person name="Adiconis X."/>
            <person name="Fan L."/>
            <person name="Levin J.Z."/>
            <person name="Mitchell T.K."/>
            <person name="Okubara P.A."/>
            <person name="Farman M.L."/>
            <person name="Kohn L.M."/>
            <person name="Birren B."/>
            <person name="Ma L.-J."/>
            <person name="Dean R.A."/>
        </authorList>
    </citation>
    <scope>NUCLEOTIDE SEQUENCE</scope>
    <source>
        <strain evidence="2">R3-111a-1</strain>
    </source>
</reference>
<dbReference type="GeneID" id="20348093"/>
<name>J3P287_GAET3</name>
<dbReference type="EMBL" id="GL385398">
    <property type="protein sequence ID" value="EJT73779.1"/>
    <property type="molecule type" value="Genomic_DNA"/>
</dbReference>
<dbReference type="AlphaFoldDB" id="J3P287"/>
<dbReference type="HOGENOM" id="CLU_091421_0_0_1"/>
<accession>J3P287</accession>
<reference evidence="3" key="1">
    <citation type="submission" date="2010-07" db="EMBL/GenBank/DDBJ databases">
        <title>The genome sequence of Gaeumannomyces graminis var. tritici strain R3-111a-1.</title>
        <authorList>
            <consortium name="The Broad Institute Genome Sequencing Platform"/>
            <person name="Ma L.-J."/>
            <person name="Dead R."/>
            <person name="Young S."/>
            <person name="Zeng Q."/>
            <person name="Koehrsen M."/>
            <person name="Alvarado L."/>
            <person name="Berlin A."/>
            <person name="Chapman S.B."/>
            <person name="Chen Z."/>
            <person name="Freedman E."/>
            <person name="Gellesch M."/>
            <person name="Goldberg J."/>
            <person name="Griggs A."/>
            <person name="Gujja S."/>
            <person name="Heilman E.R."/>
            <person name="Heiman D."/>
            <person name="Hepburn T."/>
            <person name="Howarth C."/>
            <person name="Jen D."/>
            <person name="Larson L."/>
            <person name="Mehta T."/>
            <person name="Neiman D."/>
            <person name="Pearson M."/>
            <person name="Roberts A."/>
            <person name="Saif S."/>
            <person name="Shea T."/>
            <person name="Shenoy N."/>
            <person name="Sisk P."/>
            <person name="Stolte C."/>
            <person name="Sykes S."/>
            <person name="Walk T."/>
            <person name="White J."/>
            <person name="Yandava C."/>
            <person name="Haas B."/>
            <person name="Nusbaum C."/>
            <person name="Birren B."/>
        </authorList>
    </citation>
    <scope>NUCLEOTIDE SEQUENCE [LARGE SCALE GENOMIC DNA]</scope>
    <source>
        <strain evidence="3">R3-111a-1</strain>
    </source>
</reference>
<organism evidence="1">
    <name type="scientific">Gaeumannomyces tritici (strain R3-111a-1)</name>
    <name type="common">Wheat and barley take-all root rot fungus</name>
    <name type="synonym">Gaeumannomyces graminis var. tritici</name>
    <dbReference type="NCBI Taxonomy" id="644352"/>
    <lineage>
        <taxon>Eukaryota</taxon>
        <taxon>Fungi</taxon>
        <taxon>Dikarya</taxon>
        <taxon>Ascomycota</taxon>
        <taxon>Pezizomycotina</taxon>
        <taxon>Sordariomycetes</taxon>
        <taxon>Sordariomycetidae</taxon>
        <taxon>Magnaporthales</taxon>
        <taxon>Magnaporthaceae</taxon>
        <taxon>Gaeumannomyces</taxon>
    </lineage>
</organism>
<gene>
    <name evidence="2" type="primary">20348093</name>
    <name evidence="1" type="ORF">GGTG_07635</name>
</gene>
<dbReference type="RefSeq" id="XP_009223723.1">
    <property type="nucleotide sequence ID" value="XM_009225459.1"/>
</dbReference>
<sequence length="166" mass="17899">MIRGMSRLYFAPYTWACVGIPPNVCCSYGGANTGRASIAVVAIRSGWRICARSYTGDGYRFFGTEQCNNGRTSFCLPYTTRGDRSGAHIWFVNRKRAADESCPAEQPGTGTEKCTASVMYNTIGLADGTEYDIAGLSEAQVEELDKISVSGAGVEAVPASFALHRR</sequence>
<reference evidence="1" key="2">
    <citation type="submission" date="2010-07" db="EMBL/GenBank/DDBJ databases">
        <authorList>
            <consortium name="The Broad Institute Genome Sequencing Platform"/>
            <consortium name="Broad Institute Genome Sequencing Center for Infectious Disease"/>
            <person name="Ma L.-J."/>
            <person name="Dead R."/>
            <person name="Young S."/>
            <person name="Zeng Q."/>
            <person name="Koehrsen M."/>
            <person name="Alvarado L."/>
            <person name="Berlin A."/>
            <person name="Chapman S.B."/>
            <person name="Chen Z."/>
            <person name="Freedman E."/>
            <person name="Gellesch M."/>
            <person name="Goldberg J."/>
            <person name="Griggs A."/>
            <person name="Gujja S."/>
            <person name="Heilman E.R."/>
            <person name="Heiman D."/>
            <person name="Hepburn T."/>
            <person name="Howarth C."/>
            <person name="Jen D."/>
            <person name="Larson L."/>
            <person name="Mehta T."/>
            <person name="Neiman D."/>
            <person name="Pearson M."/>
            <person name="Roberts A."/>
            <person name="Saif S."/>
            <person name="Shea T."/>
            <person name="Shenoy N."/>
            <person name="Sisk P."/>
            <person name="Stolte C."/>
            <person name="Sykes S."/>
            <person name="Walk T."/>
            <person name="White J."/>
            <person name="Yandava C."/>
            <person name="Haas B."/>
            <person name="Nusbaum C."/>
            <person name="Birren B."/>
        </authorList>
    </citation>
    <scope>NUCLEOTIDE SEQUENCE</scope>
    <source>
        <strain evidence="1">R3-111a-1</strain>
    </source>
</reference>
<dbReference type="eggNOG" id="ENOG502SYVI">
    <property type="taxonomic scope" value="Eukaryota"/>
</dbReference>
<dbReference type="VEuPathDB" id="FungiDB:GGTG_07635"/>
<reference evidence="2" key="5">
    <citation type="submission" date="2018-04" db="UniProtKB">
        <authorList>
            <consortium name="EnsemblFungi"/>
        </authorList>
    </citation>
    <scope>IDENTIFICATION</scope>
    <source>
        <strain evidence="2">R3-111a-1</strain>
    </source>
</reference>